<feature type="region of interest" description="Disordered" evidence="1">
    <location>
        <begin position="429"/>
        <end position="471"/>
    </location>
</feature>
<proteinExistence type="predicted"/>
<keyword evidence="3" id="KW-1185">Reference proteome</keyword>
<gene>
    <name evidence="2" type="ORF">CPB83DRAFT_905832</name>
</gene>
<evidence type="ECO:0000313" key="3">
    <source>
        <dbReference type="Proteomes" id="UP000807306"/>
    </source>
</evidence>
<dbReference type="Proteomes" id="UP000807306">
    <property type="component" value="Unassembled WGS sequence"/>
</dbReference>
<feature type="region of interest" description="Disordered" evidence="1">
    <location>
        <begin position="383"/>
        <end position="413"/>
    </location>
</feature>
<name>A0A9P6EII6_9AGAR</name>
<dbReference type="OrthoDB" id="3362336at2759"/>
<sequence>MLSRTARASQSLKSSSLSTPCQRQQLLLVRLNSTGTTLTNGAEVPALFEKDSGKVASSRPSKSDKTRRRPRDSDQHASHAETPTYSTPNSPPKGWIDYGKEYPSLRTAVLRFWEPLHNVADVWTVKRSLEKKYGRILETHFLKDYEMHDQYSLLAYVIFAETESLQRVPQLGEQFTVVAPRIPTKPVHEIGLEDLEGLSQNEDYQAGFTFDSAANTANERVIGGTIRVAATEYCANRLQRSLFQPTSRRTMAAFRDWGGFNPLPPQPGSSTSNKLKFTDQDLFQDPTLARKENTRMRAALQMCSDNLWEVSPTTASPNVDQSSVGVNPLAKLGKLGQTQSQSGRVFAGLYENVQPPTLGRLRNDKLQKNEDIIIAVDPPSETLKTTTQLDVQATSTPEQSKPIPQKAAPTPEERLQLQTAMNAARMLTKAVSPAKRRQPKPAIATIPTKKGQKSPSHERQEEPGSWLTDGPIEAEAKVVDENKGVLARIAGLFGR</sequence>
<comment type="caution">
    <text evidence="2">The sequence shown here is derived from an EMBL/GenBank/DDBJ whole genome shotgun (WGS) entry which is preliminary data.</text>
</comment>
<accession>A0A9P6EII6</accession>
<organism evidence="2 3">
    <name type="scientific">Crepidotus variabilis</name>
    <dbReference type="NCBI Taxonomy" id="179855"/>
    <lineage>
        <taxon>Eukaryota</taxon>
        <taxon>Fungi</taxon>
        <taxon>Dikarya</taxon>
        <taxon>Basidiomycota</taxon>
        <taxon>Agaricomycotina</taxon>
        <taxon>Agaricomycetes</taxon>
        <taxon>Agaricomycetidae</taxon>
        <taxon>Agaricales</taxon>
        <taxon>Agaricineae</taxon>
        <taxon>Crepidotaceae</taxon>
        <taxon>Crepidotus</taxon>
    </lineage>
</organism>
<dbReference type="EMBL" id="MU157844">
    <property type="protein sequence ID" value="KAF9529710.1"/>
    <property type="molecule type" value="Genomic_DNA"/>
</dbReference>
<evidence type="ECO:0000256" key="1">
    <source>
        <dbReference type="SAM" id="MobiDB-lite"/>
    </source>
</evidence>
<feature type="compositionally biased region" description="Polar residues" evidence="1">
    <location>
        <begin position="383"/>
        <end position="399"/>
    </location>
</feature>
<dbReference type="AlphaFoldDB" id="A0A9P6EII6"/>
<feature type="region of interest" description="Disordered" evidence="1">
    <location>
        <begin position="49"/>
        <end position="93"/>
    </location>
</feature>
<evidence type="ECO:0000313" key="2">
    <source>
        <dbReference type="EMBL" id="KAF9529710.1"/>
    </source>
</evidence>
<reference evidence="2" key="1">
    <citation type="submission" date="2020-11" db="EMBL/GenBank/DDBJ databases">
        <authorList>
            <consortium name="DOE Joint Genome Institute"/>
            <person name="Ahrendt S."/>
            <person name="Riley R."/>
            <person name="Andreopoulos W."/>
            <person name="Labutti K."/>
            <person name="Pangilinan J."/>
            <person name="Ruiz-Duenas F.J."/>
            <person name="Barrasa J.M."/>
            <person name="Sanchez-Garcia M."/>
            <person name="Camarero S."/>
            <person name="Miyauchi S."/>
            <person name="Serrano A."/>
            <person name="Linde D."/>
            <person name="Babiker R."/>
            <person name="Drula E."/>
            <person name="Ayuso-Fernandez I."/>
            <person name="Pacheco R."/>
            <person name="Padilla G."/>
            <person name="Ferreira P."/>
            <person name="Barriuso J."/>
            <person name="Kellner H."/>
            <person name="Castanera R."/>
            <person name="Alfaro M."/>
            <person name="Ramirez L."/>
            <person name="Pisabarro A.G."/>
            <person name="Kuo A."/>
            <person name="Tritt A."/>
            <person name="Lipzen A."/>
            <person name="He G."/>
            <person name="Yan M."/>
            <person name="Ng V."/>
            <person name="Cullen D."/>
            <person name="Martin F."/>
            <person name="Rosso M.-N."/>
            <person name="Henrissat B."/>
            <person name="Hibbett D."/>
            <person name="Martinez A.T."/>
            <person name="Grigoriev I.V."/>
        </authorList>
    </citation>
    <scope>NUCLEOTIDE SEQUENCE</scope>
    <source>
        <strain evidence="2">CBS 506.95</strain>
    </source>
</reference>
<protein>
    <submittedName>
        <fullName evidence="2">Uncharacterized protein</fullName>
    </submittedName>
</protein>